<sequence>MKYCRFLADGQPFYGRIEGNNIIARASSFEGLANGAPVSLALDKAELLAPAEPSKILCVGRNYRDHAAEMGNDVPKEPLLFLKPPSALLAPGGVIWKPAITQRLDFEGELGIVIGKRASRIGPDEDVRSYIRGYTIVNDVTMRDIQKADGQWTRGKGFDTSCPVGPLVTDEVDPLKGSITVETLLNGEVRQHGETHDFIFPIPELLRYITAVMTLEPGDLIPTGTPAGVGPMQSGDTVEVRIQGIGSLKNIVG</sequence>
<proteinExistence type="inferred from homology"/>
<dbReference type="GO" id="GO:0019752">
    <property type="term" value="P:carboxylic acid metabolic process"/>
    <property type="evidence" value="ECO:0007669"/>
    <property type="project" value="UniProtKB-ARBA"/>
</dbReference>
<feature type="domain" description="Rv2993c-like N-terminal" evidence="4">
    <location>
        <begin position="1"/>
        <end position="50"/>
    </location>
</feature>
<dbReference type="EMBL" id="CP042806">
    <property type="protein sequence ID" value="QEE31034.1"/>
    <property type="molecule type" value="Genomic_DNA"/>
</dbReference>
<evidence type="ECO:0000256" key="2">
    <source>
        <dbReference type="ARBA" id="ARBA00022723"/>
    </source>
</evidence>
<dbReference type="Gene3D" id="3.90.850.10">
    <property type="entry name" value="Fumarylacetoacetase-like, C-terminal domain"/>
    <property type="match status" value="1"/>
</dbReference>
<evidence type="ECO:0000259" key="4">
    <source>
        <dbReference type="Pfam" id="PF10370"/>
    </source>
</evidence>
<dbReference type="SUPFAM" id="SSF56529">
    <property type="entry name" value="FAH"/>
    <property type="match status" value="1"/>
</dbReference>
<gene>
    <name evidence="5" type="ORF">FTW19_25330</name>
</gene>
<dbReference type="GO" id="GO:0018773">
    <property type="term" value="F:acetylpyruvate hydrolase activity"/>
    <property type="evidence" value="ECO:0007669"/>
    <property type="project" value="TreeGrafter"/>
</dbReference>
<dbReference type="InterPro" id="IPR036663">
    <property type="entry name" value="Fumarylacetoacetase_C_sf"/>
</dbReference>
<keyword evidence="2" id="KW-0479">Metal-binding</keyword>
<dbReference type="RefSeq" id="WP_147650328.1">
    <property type="nucleotide sequence ID" value="NZ_CP042806.1"/>
</dbReference>
<dbReference type="PANTHER" id="PTHR11820:SF7">
    <property type="entry name" value="ACYLPYRUVASE FAHD1, MITOCHONDRIAL"/>
    <property type="match status" value="1"/>
</dbReference>
<protein>
    <submittedName>
        <fullName evidence="5">DUF2437 domain-containing protein</fullName>
    </submittedName>
</protein>
<organism evidence="5 6">
    <name type="scientific">Terriglobus albidus</name>
    <dbReference type="NCBI Taxonomy" id="1592106"/>
    <lineage>
        <taxon>Bacteria</taxon>
        <taxon>Pseudomonadati</taxon>
        <taxon>Acidobacteriota</taxon>
        <taxon>Terriglobia</taxon>
        <taxon>Terriglobales</taxon>
        <taxon>Acidobacteriaceae</taxon>
        <taxon>Terriglobus</taxon>
    </lineage>
</organism>
<keyword evidence="6" id="KW-1185">Reference proteome</keyword>
<accession>A0A5B9EHE6</accession>
<dbReference type="KEGG" id="talb:FTW19_25330"/>
<dbReference type="FunFam" id="3.90.850.10:FF:000002">
    <property type="entry name" value="2-hydroxyhepta-2,4-diene-1,7-dioate isomerase"/>
    <property type="match status" value="1"/>
</dbReference>
<evidence type="ECO:0000259" key="3">
    <source>
        <dbReference type="Pfam" id="PF01557"/>
    </source>
</evidence>
<dbReference type="OrthoDB" id="9805307at2"/>
<dbReference type="PANTHER" id="PTHR11820">
    <property type="entry name" value="ACYLPYRUVASE"/>
    <property type="match status" value="1"/>
</dbReference>
<dbReference type="AlphaFoldDB" id="A0A5B9EHE6"/>
<evidence type="ECO:0000313" key="5">
    <source>
        <dbReference type="EMBL" id="QEE31034.1"/>
    </source>
</evidence>
<reference evidence="5 6" key="1">
    <citation type="submission" date="2019-08" db="EMBL/GenBank/DDBJ databases">
        <title>Complete genome sequence of Terriglobus albidus strain ORNL.</title>
        <authorList>
            <person name="Podar M."/>
        </authorList>
    </citation>
    <scope>NUCLEOTIDE SEQUENCE [LARGE SCALE GENOMIC DNA]</scope>
    <source>
        <strain evidence="5 6">ORNL</strain>
    </source>
</reference>
<dbReference type="Proteomes" id="UP000321820">
    <property type="component" value="Chromosome"/>
</dbReference>
<dbReference type="InterPro" id="IPR011234">
    <property type="entry name" value="Fumarylacetoacetase-like_C"/>
</dbReference>
<feature type="domain" description="Fumarylacetoacetase-like C-terminal" evidence="3">
    <location>
        <begin position="55"/>
        <end position="252"/>
    </location>
</feature>
<name>A0A5B9EHE6_9BACT</name>
<evidence type="ECO:0000313" key="6">
    <source>
        <dbReference type="Proteomes" id="UP000321820"/>
    </source>
</evidence>
<dbReference type="Pfam" id="PF01557">
    <property type="entry name" value="FAA_hydrolase"/>
    <property type="match status" value="1"/>
</dbReference>
<dbReference type="GO" id="GO:0016853">
    <property type="term" value="F:isomerase activity"/>
    <property type="evidence" value="ECO:0007669"/>
    <property type="project" value="UniProtKB-ARBA"/>
</dbReference>
<dbReference type="Pfam" id="PF10370">
    <property type="entry name" value="Rv2993c-like_N"/>
    <property type="match status" value="1"/>
</dbReference>
<comment type="similarity">
    <text evidence="1">Belongs to the FAH family.</text>
</comment>
<evidence type="ECO:0000256" key="1">
    <source>
        <dbReference type="ARBA" id="ARBA00010211"/>
    </source>
</evidence>
<dbReference type="GO" id="GO:0046872">
    <property type="term" value="F:metal ion binding"/>
    <property type="evidence" value="ECO:0007669"/>
    <property type="project" value="UniProtKB-KW"/>
</dbReference>
<dbReference type="InterPro" id="IPR018833">
    <property type="entry name" value="Rv2993c-like_N"/>
</dbReference>